<feature type="compositionally biased region" description="Polar residues" evidence="6">
    <location>
        <begin position="534"/>
        <end position="549"/>
    </location>
</feature>
<dbReference type="InterPro" id="IPR055198">
    <property type="entry name" value="NSD_PHD"/>
</dbReference>
<sequence length="1674" mass="188443">MASSDDEGETFPDLVADYYFNDGDDEPLSFSKLPVQWDETESLGTNAGPVFLCGMVDKGLRKFYQQVKAWKYDTLTGTPVISVLSKDNRWIKLQKPRKSYENLIRTILITVHSICFCKSKPEASGKSLWDHLVKVFSSYHVRPSENDLIEHTDFIREAVKRDATLAKSKFLAAFLENPRKRKLSDEVGGAATKPSFIVDDTNVELQDDDVITEETEDGESDDEADPYDSVCAICDNGGELLCCEGKCLRSFHATRESEEAQESNCDSLRLSPEKLKEAMKETTQYKCENCLYNLHQCFVCGELGSSDKSSITEVFQCSAATCGHFYHPKCVAKLLQKDNEAEPQVLEKKIAGGDPFICPAHKCAVCKQTENEKVEELQFAVCRRCPTSYHRKCKPRKHKIIEGLGTPARILKVRNILHSKSGLTFETPKNKKKAAVSEVASKKKPVLNPHRSVQKSSAINSEGSSKKRAATLSVPEPLKKKKVADTSNNSLRRSVPTKIKKPSSNDGQPSLGIRLYEYQKGLESNNSVEDDTPATDSKQNMMDNSSQTEVLPPIDEDSKQRILALMKDAASSITLDEVKKHHIGKVPSTHAHSSRVDKSIILARVEGSVEAIHVALKKLEEGCSVEDAMAVCEPGVLDQMMKWKQFNFSNVSPRKHKIIEGLGTPARILKVRNILHSKSDLTFETPKNKKKAAVSEVASKKKPVLNPHRSVQKSSAINLEGSSKKRAATLSVPEPLKKKKVADTSNNSLRRSVPTKIKKPSSNDGQPSLGIRLYEYQKGLESNNSVEDDTPATDSKQNMMDNSSQTEVLPPIDEDSKQRILALMKDAASSITLDEVKKHHIGKVPSTHAHSSRVDKSIILARVEGSVEAIHVALKKLEEGCSVEDAMAVCEPGVLDQMMKWKEKLRVYLAPFLHGMRYTSFGRHFTKVDKLEKIVDKLKWYVEDGDTVVDFCCGANDFSCLMKNRLDEMGKKRCTYRNFDITRPKNDFNYEKRDWMTVSYKELPAGSRLIMGLNPPFGKNATLANQFIAHALRCKPKLVILIVPPETESCLMKNRLDEMGKKRCTYRNFDITRPKNDFNYEKRDWMTVSYKELPAGSRLIMGLNPPFGKNATLANQFIAHALRCKPKLVILIVPPETERLDSEKRRNPYDLIWEDAELLGGKSFYLPGSVDVNDKQMEQWNNTPPPLYLWSRQDWTTKHKNIAQRQGHIPNVQGPPQSNEKMPESGPATVNNDISNDLPTTLIDVPVINEAEDTEKMTEKAKPDTKRRKKGSLAHDNGGLETKNMPIKEKSVQNSSKKNSHNQELKIEKRDDNNSREVEAQKPDETRPPSREVKDQKLNETRAPSREIEPQKLDKNRAPSREDQTQKQEKIQVPPSREDQPQKHDKTRAPSRDIQSQKLENKHSRAPSRDSEAQKAPAHKDEVYETQDSDFSFVDDVRRDLLDQNLDKKYNSAIDESTFSFQNDIAPFDPHMDRRYNPTNDDSYVTSAYRRPDTANLASPPYLTRQDHGQYSGYDRGGRGPYFDEMGSRGSSYSVTHHEPGLPRYGSLDTTSYNRTSSSTMQRYAPRLDDLNHNTRANSLGQSEPSAMQRYAPRLDEMNHPRMNELGHMNHTRMLGQPEPIMGSRSVGGYGPPPGFHSDPGPPPGFRSDSMGFAPGPYHSYPQQHNSSGGWLNE</sequence>
<dbReference type="InterPro" id="IPR001965">
    <property type="entry name" value="Znf_PHD"/>
</dbReference>
<reference evidence="8 9" key="1">
    <citation type="journal article" date="2018" name="Mol. Plant">
        <title>The genome of Artemisia annua provides insight into the evolution of Asteraceae family and artemisinin biosynthesis.</title>
        <authorList>
            <person name="Shen Q."/>
            <person name="Zhang L."/>
            <person name="Liao Z."/>
            <person name="Wang S."/>
            <person name="Yan T."/>
            <person name="Shi P."/>
            <person name="Liu M."/>
            <person name="Fu X."/>
            <person name="Pan Q."/>
            <person name="Wang Y."/>
            <person name="Lv Z."/>
            <person name="Lu X."/>
            <person name="Zhang F."/>
            <person name="Jiang W."/>
            <person name="Ma Y."/>
            <person name="Chen M."/>
            <person name="Hao X."/>
            <person name="Li L."/>
            <person name="Tang Y."/>
            <person name="Lv G."/>
            <person name="Zhou Y."/>
            <person name="Sun X."/>
            <person name="Brodelius P.E."/>
            <person name="Rose J.K.C."/>
            <person name="Tang K."/>
        </authorList>
    </citation>
    <scope>NUCLEOTIDE SEQUENCE [LARGE SCALE GENOMIC DNA]</scope>
    <source>
        <strain evidence="9">cv. Huhao1</strain>
        <tissue evidence="8">Leaf</tissue>
    </source>
</reference>
<feature type="region of interest" description="Disordered" evidence="6">
    <location>
        <begin position="1613"/>
        <end position="1674"/>
    </location>
</feature>
<feature type="compositionally biased region" description="Basic and acidic residues" evidence="6">
    <location>
        <begin position="1254"/>
        <end position="1264"/>
    </location>
</feature>
<accession>A0A2U1KUT2</accession>
<dbReference type="EMBL" id="PKPP01013742">
    <property type="protein sequence ID" value="PWA40514.1"/>
    <property type="molecule type" value="Genomic_DNA"/>
</dbReference>
<dbReference type="GO" id="GO:0005634">
    <property type="term" value="C:nucleus"/>
    <property type="evidence" value="ECO:0007669"/>
    <property type="project" value="UniProtKB-SubCell"/>
</dbReference>
<feature type="domain" description="Zinc finger PHD-type" evidence="7">
    <location>
        <begin position="230"/>
        <end position="291"/>
    </location>
</feature>
<evidence type="ECO:0000256" key="5">
    <source>
        <dbReference type="ARBA" id="ARBA00023242"/>
    </source>
</evidence>
<evidence type="ECO:0000256" key="6">
    <source>
        <dbReference type="SAM" id="MobiDB-lite"/>
    </source>
</evidence>
<feature type="compositionally biased region" description="Polar residues" evidence="6">
    <location>
        <begin position="454"/>
        <end position="463"/>
    </location>
</feature>
<name>A0A2U1KUT2_ARTAN</name>
<dbReference type="Proteomes" id="UP000245207">
    <property type="component" value="Unassembled WGS sequence"/>
</dbReference>
<evidence type="ECO:0000256" key="1">
    <source>
        <dbReference type="ARBA" id="ARBA00004123"/>
    </source>
</evidence>
<feature type="compositionally biased region" description="Basic and acidic residues" evidence="6">
    <location>
        <begin position="1301"/>
        <end position="1391"/>
    </location>
</feature>
<dbReference type="SMART" id="SM00249">
    <property type="entry name" value="PHD"/>
    <property type="match status" value="2"/>
</dbReference>
<feature type="domain" description="Zinc finger PHD-type" evidence="7">
    <location>
        <begin position="296"/>
        <end position="362"/>
    </location>
</feature>
<feature type="compositionally biased region" description="Polar residues" evidence="6">
    <location>
        <begin position="792"/>
        <end position="807"/>
    </location>
</feature>
<evidence type="ECO:0000313" key="9">
    <source>
        <dbReference type="Proteomes" id="UP000245207"/>
    </source>
</evidence>
<feature type="compositionally biased region" description="Polar residues" evidence="6">
    <location>
        <begin position="1228"/>
        <end position="1239"/>
    </location>
</feature>
<dbReference type="OrthoDB" id="21264at2759"/>
<organism evidence="8 9">
    <name type="scientific">Artemisia annua</name>
    <name type="common">Sweet wormwood</name>
    <dbReference type="NCBI Taxonomy" id="35608"/>
    <lineage>
        <taxon>Eukaryota</taxon>
        <taxon>Viridiplantae</taxon>
        <taxon>Streptophyta</taxon>
        <taxon>Embryophyta</taxon>
        <taxon>Tracheophyta</taxon>
        <taxon>Spermatophyta</taxon>
        <taxon>Magnoliopsida</taxon>
        <taxon>eudicotyledons</taxon>
        <taxon>Gunneridae</taxon>
        <taxon>Pentapetalae</taxon>
        <taxon>asterids</taxon>
        <taxon>campanulids</taxon>
        <taxon>Asterales</taxon>
        <taxon>Asteraceae</taxon>
        <taxon>Asteroideae</taxon>
        <taxon>Anthemideae</taxon>
        <taxon>Artemisiinae</taxon>
        <taxon>Artemisia</taxon>
    </lineage>
</organism>
<dbReference type="Pfam" id="PF22908">
    <property type="entry name" value="PHD_NSD"/>
    <property type="match status" value="1"/>
</dbReference>
<dbReference type="STRING" id="35608.A0A2U1KUT2"/>
<comment type="subcellular location">
    <subcellularLocation>
        <location evidence="1">Nucleus</location>
    </subcellularLocation>
</comment>
<keyword evidence="9" id="KW-1185">Reference proteome</keyword>
<feature type="compositionally biased region" description="Basic and acidic residues" evidence="6">
    <location>
        <begin position="1399"/>
        <end position="1423"/>
    </location>
</feature>
<feature type="compositionally biased region" description="Polar residues" evidence="6">
    <location>
        <begin position="1548"/>
        <end position="1560"/>
    </location>
</feature>
<evidence type="ECO:0000256" key="3">
    <source>
        <dbReference type="ARBA" id="ARBA00022771"/>
    </source>
</evidence>
<evidence type="ECO:0000259" key="7">
    <source>
        <dbReference type="SMART" id="SM00249"/>
    </source>
</evidence>
<feature type="compositionally biased region" description="Polar residues" evidence="6">
    <location>
        <begin position="712"/>
        <end position="721"/>
    </location>
</feature>
<evidence type="ECO:0000256" key="2">
    <source>
        <dbReference type="ARBA" id="ARBA00022723"/>
    </source>
</evidence>
<feature type="region of interest" description="Disordered" evidence="6">
    <location>
        <begin position="1201"/>
        <end position="1427"/>
    </location>
</feature>
<feature type="compositionally biased region" description="Polar residues" evidence="6">
    <location>
        <begin position="1661"/>
        <end position="1674"/>
    </location>
</feature>
<dbReference type="CDD" id="cd15565">
    <property type="entry name" value="PHD2_NSD"/>
    <property type="match status" value="1"/>
</dbReference>
<feature type="region of interest" description="Disordered" evidence="6">
    <location>
        <begin position="1495"/>
        <end position="1560"/>
    </location>
</feature>
<dbReference type="Pfam" id="PF12047">
    <property type="entry name" value="DNMT1-RFD"/>
    <property type="match status" value="1"/>
</dbReference>
<dbReference type="InterPro" id="IPR058939">
    <property type="entry name" value="Mtase_EDM2"/>
</dbReference>
<feature type="compositionally biased region" description="Pro residues" evidence="6">
    <location>
        <begin position="1631"/>
        <end position="1645"/>
    </location>
</feature>
<keyword evidence="5" id="KW-0539">Nucleus</keyword>
<dbReference type="PANTHER" id="PTHR46235:SF3">
    <property type="entry name" value="PHD FINGER-CONTAINING PROTEIN DDB_G0268158"/>
    <property type="match status" value="1"/>
</dbReference>
<feature type="region of interest" description="Disordered" evidence="6">
    <location>
        <begin position="438"/>
        <end position="551"/>
    </location>
</feature>
<feature type="region of interest" description="Disordered" evidence="6">
    <location>
        <begin position="696"/>
        <end position="809"/>
    </location>
</feature>
<gene>
    <name evidence="8" type="ORF">CTI12_AA562060</name>
</gene>
<keyword evidence="3" id="KW-0863">Zinc-finger</keyword>
<dbReference type="GO" id="GO:0008270">
    <property type="term" value="F:zinc ion binding"/>
    <property type="evidence" value="ECO:0007669"/>
    <property type="project" value="UniProtKB-KW"/>
</dbReference>
<proteinExistence type="predicted"/>
<keyword evidence="4" id="KW-0862">Zinc</keyword>
<dbReference type="Pfam" id="PF26055">
    <property type="entry name" value="Mtase_EDM2"/>
    <property type="match status" value="1"/>
</dbReference>
<dbReference type="PANTHER" id="PTHR46235">
    <property type="entry name" value="PHD FINGER-CONTAINING PROTEIN DDB_G0268158"/>
    <property type="match status" value="1"/>
</dbReference>
<keyword evidence="2" id="KW-0479">Metal-binding</keyword>
<dbReference type="InterPro" id="IPR013083">
    <property type="entry name" value="Znf_RING/FYVE/PHD"/>
</dbReference>
<evidence type="ECO:0000313" key="8">
    <source>
        <dbReference type="EMBL" id="PWA40514.1"/>
    </source>
</evidence>
<comment type="caution">
    <text evidence="8">The sequence shown here is derived from an EMBL/GenBank/DDBJ whole genome shotgun (WGS) entry which is preliminary data.</text>
</comment>
<evidence type="ECO:0000256" key="4">
    <source>
        <dbReference type="ARBA" id="ARBA00022833"/>
    </source>
</evidence>
<dbReference type="Gene3D" id="3.30.40.10">
    <property type="entry name" value="Zinc/RING finger domain, C3HC4 (zinc finger)"/>
    <property type="match status" value="2"/>
</dbReference>
<dbReference type="InterPro" id="IPR022702">
    <property type="entry name" value="Cytosine_MeTrfase1_RFD"/>
</dbReference>
<protein>
    <submittedName>
        <fullName evidence="8">Zinc finger, PHD-type</fullName>
    </submittedName>
</protein>